<dbReference type="Proteomes" id="UP001162164">
    <property type="component" value="Unassembled WGS sequence"/>
</dbReference>
<dbReference type="EMBL" id="JAPWTJ010001350">
    <property type="protein sequence ID" value="KAJ8972402.1"/>
    <property type="molecule type" value="Genomic_DNA"/>
</dbReference>
<evidence type="ECO:0000313" key="3">
    <source>
        <dbReference type="Proteomes" id="UP001162164"/>
    </source>
</evidence>
<sequence>MKFYRYGLFRRFSRTKIYSYFWLLVILFIIYTEIFSYYFNMGNWNELRCKTEQGCAKILLVADPQIIGYNKEVIHFLTPINIYDSDRRPVMMASCILLRDGATYTFLFQNHILVTYFTILNFQNIS</sequence>
<keyword evidence="1" id="KW-1133">Transmembrane helix</keyword>
<comment type="caution">
    <text evidence="2">The sequence shown here is derived from an EMBL/GenBank/DDBJ whole genome shotgun (WGS) entry which is preliminary data.</text>
</comment>
<name>A0ABQ9J3J0_9CUCU</name>
<keyword evidence="1" id="KW-0812">Transmembrane</keyword>
<gene>
    <name evidence="2" type="ORF">NQ317_010325</name>
</gene>
<proteinExistence type="predicted"/>
<reference evidence="2" key="1">
    <citation type="journal article" date="2023" name="Insect Mol. Biol.">
        <title>Genome sequencing provides insights into the evolution of gene families encoding plant cell wall-degrading enzymes in longhorned beetles.</title>
        <authorList>
            <person name="Shin N.R."/>
            <person name="Okamura Y."/>
            <person name="Kirsch R."/>
            <person name="Pauchet Y."/>
        </authorList>
    </citation>
    <scope>NUCLEOTIDE SEQUENCE</scope>
    <source>
        <strain evidence="2">MMC_N1</strain>
    </source>
</reference>
<evidence type="ECO:0000313" key="2">
    <source>
        <dbReference type="EMBL" id="KAJ8972402.1"/>
    </source>
</evidence>
<organism evidence="2 3">
    <name type="scientific">Molorchus minor</name>
    <dbReference type="NCBI Taxonomy" id="1323400"/>
    <lineage>
        <taxon>Eukaryota</taxon>
        <taxon>Metazoa</taxon>
        <taxon>Ecdysozoa</taxon>
        <taxon>Arthropoda</taxon>
        <taxon>Hexapoda</taxon>
        <taxon>Insecta</taxon>
        <taxon>Pterygota</taxon>
        <taxon>Neoptera</taxon>
        <taxon>Endopterygota</taxon>
        <taxon>Coleoptera</taxon>
        <taxon>Polyphaga</taxon>
        <taxon>Cucujiformia</taxon>
        <taxon>Chrysomeloidea</taxon>
        <taxon>Cerambycidae</taxon>
        <taxon>Lamiinae</taxon>
        <taxon>Monochamini</taxon>
        <taxon>Molorchus</taxon>
    </lineage>
</organism>
<keyword evidence="3" id="KW-1185">Reference proteome</keyword>
<keyword evidence="1" id="KW-0472">Membrane</keyword>
<accession>A0ABQ9J3J0</accession>
<feature type="transmembrane region" description="Helical" evidence="1">
    <location>
        <begin position="20"/>
        <end position="39"/>
    </location>
</feature>
<protein>
    <submittedName>
        <fullName evidence="2">Uncharacterized protein</fullName>
    </submittedName>
</protein>
<evidence type="ECO:0000256" key="1">
    <source>
        <dbReference type="SAM" id="Phobius"/>
    </source>
</evidence>